<gene>
    <name evidence="1" type="ORF">CEP54_011770</name>
</gene>
<protein>
    <submittedName>
        <fullName evidence="1">Uncharacterized protein</fullName>
    </submittedName>
</protein>
<dbReference type="EMBL" id="NKCI01000159">
    <property type="protein sequence ID" value="RSL50707.1"/>
    <property type="molecule type" value="Genomic_DNA"/>
</dbReference>
<evidence type="ECO:0000313" key="1">
    <source>
        <dbReference type="EMBL" id="RSL50707.1"/>
    </source>
</evidence>
<evidence type="ECO:0000313" key="2">
    <source>
        <dbReference type="Proteomes" id="UP000288168"/>
    </source>
</evidence>
<sequence length="377" mass="43032">MPGNNSVPVKTLSSLFKGGIREQMFDLAHDVLDSLEPRIIRLRDLEAFVRKSHKIKRSPMFQVEGAADCMERFQNVEQLFDSLVGRIGRDVEADISRLEVYIVEALGELPDEIPSGKLQTPYYGMYHELVDLYGSSELPSLVTSFESKSKDEVFEQAEGVLRTLQHLLDRAKSLALECIPCRESCFTKSGLDQLLDHTNHMFLLQEYIDRDPYRSQAITKFMAGKFDRSATRLDCLLRAYILCYEDLPKKGTPIEFDIPSLRAAYKGVSLVRMCAQNKEDHTALKSLSDEYQDVVGRTKDGVVAATFFGDRADLRVIWKHQIMARNLRKRTFGRYFDFLGTDFIEIAYAILHGLIRADIKTLEGLISDVKMIKSHWA</sequence>
<dbReference type="Proteomes" id="UP000288168">
    <property type="component" value="Unassembled WGS sequence"/>
</dbReference>
<organism evidence="1 2">
    <name type="scientific">Fusarium duplospermum</name>
    <dbReference type="NCBI Taxonomy" id="1325734"/>
    <lineage>
        <taxon>Eukaryota</taxon>
        <taxon>Fungi</taxon>
        <taxon>Dikarya</taxon>
        <taxon>Ascomycota</taxon>
        <taxon>Pezizomycotina</taxon>
        <taxon>Sordariomycetes</taxon>
        <taxon>Hypocreomycetidae</taxon>
        <taxon>Hypocreales</taxon>
        <taxon>Nectriaceae</taxon>
        <taxon>Fusarium</taxon>
        <taxon>Fusarium solani species complex</taxon>
    </lineage>
</organism>
<keyword evidence="2" id="KW-1185">Reference proteome</keyword>
<accession>A0A428PCD7</accession>
<reference evidence="1 2" key="1">
    <citation type="submission" date="2017-06" db="EMBL/GenBank/DDBJ databases">
        <title>Comparative genomic analysis of Ambrosia Fusariam Clade fungi.</title>
        <authorList>
            <person name="Stajich J.E."/>
            <person name="Carrillo J."/>
            <person name="Kijimoto T."/>
            <person name="Eskalen A."/>
            <person name="O'Donnell K."/>
            <person name="Kasson M."/>
        </authorList>
    </citation>
    <scope>NUCLEOTIDE SEQUENCE [LARGE SCALE GENOMIC DNA]</scope>
    <source>
        <strain evidence="1 2">NRRL62584</strain>
    </source>
</reference>
<comment type="caution">
    <text evidence="1">The sequence shown here is derived from an EMBL/GenBank/DDBJ whole genome shotgun (WGS) entry which is preliminary data.</text>
</comment>
<dbReference type="AlphaFoldDB" id="A0A428PCD7"/>
<name>A0A428PCD7_9HYPO</name>
<dbReference type="OrthoDB" id="5070472at2759"/>
<proteinExistence type="predicted"/>